<sequence>MVSLETFRQLALSFKDATEEPHFEKASFRVKKKIFATLDVSRKQAVLKLSEIDQSVFSSFDQSIIYPVANKWGKQGWTVIELEKVREDMLKDALTVSYFNVAK</sequence>
<keyword evidence="2" id="KW-1185">Reference proteome</keyword>
<keyword evidence="1" id="KW-0238">DNA-binding</keyword>
<dbReference type="Proteomes" id="UP000308181">
    <property type="component" value="Unassembled WGS sequence"/>
</dbReference>
<dbReference type="GO" id="GO:0003677">
    <property type="term" value="F:DNA binding"/>
    <property type="evidence" value="ECO:0007669"/>
    <property type="project" value="UniProtKB-KW"/>
</dbReference>
<dbReference type="Gene3D" id="3.90.1150.30">
    <property type="match status" value="1"/>
</dbReference>
<accession>A0A4U1BX06</accession>
<dbReference type="InterPro" id="IPR058532">
    <property type="entry name" value="YjbR/MT2646/Rv2570-like"/>
</dbReference>
<comment type="caution">
    <text evidence="1">The sequence shown here is derived from an EMBL/GenBank/DDBJ whole genome shotgun (WGS) entry which is preliminary data.</text>
</comment>
<evidence type="ECO:0000313" key="1">
    <source>
        <dbReference type="EMBL" id="TKB97526.1"/>
    </source>
</evidence>
<dbReference type="EMBL" id="SWBP01000003">
    <property type="protein sequence ID" value="TKB97526.1"/>
    <property type="molecule type" value="Genomic_DNA"/>
</dbReference>
<dbReference type="Pfam" id="PF04237">
    <property type="entry name" value="YjbR"/>
    <property type="match status" value="1"/>
</dbReference>
<dbReference type="SUPFAM" id="SSF142906">
    <property type="entry name" value="YjbR-like"/>
    <property type="match status" value="1"/>
</dbReference>
<gene>
    <name evidence="1" type="ORF">FA046_09125</name>
</gene>
<dbReference type="OrthoDB" id="277063at2"/>
<dbReference type="AlphaFoldDB" id="A0A4U1BX06"/>
<name>A0A4U1BX06_9SPHI</name>
<evidence type="ECO:0000313" key="2">
    <source>
        <dbReference type="Proteomes" id="UP000308181"/>
    </source>
</evidence>
<organism evidence="1 2">
    <name type="scientific">Pedobacter cryophilus</name>
    <dbReference type="NCBI Taxonomy" id="2571271"/>
    <lineage>
        <taxon>Bacteria</taxon>
        <taxon>Pseudomonadati</taxon>
        <taxon>Bacteroidota</taxon>
        <taxon>Sphingobacteriia</taxon>
        <taxon>Sphingobacteriales</taxon>
        <taxon>Sphingobacteriaceae</taxon>
        <taxon>Pedobacter</taxon>
    </lineage>
</organism>
<dbReference type="InterPro" id="IPR038056">
    <property type="entry name" value="YjbR-like_sf"/>
</dbReference>
<dbReference type="RefSeq" id="WP_136826102.1">
    <property type="nucleotide sequence ID" value="NZ_SWBP01000003.1"/>
</dbReference>
<proteinExistence type="predicted"/>
<protein>
    <submittedName>
        <fullName evidence="1">MmcQ/YjbR family DNA-binding protein</fullName>
    </submittedName>
</protein>
<reference evidence="1 2" key="1">
    <citation type="submission" date="2019-04" db="EMBL/GenBank/DDBJ databases">
        <title>Pedobacter sp. AR-3-17 sp. nov., isolated from Arctic soil.</title>
        <authorList>
            <person name="Dahal R.H."/>
            <person name="Kim D.-U."/>
        </authorList>
    </citation>
    <scope>NUCLEOTIDE SEQUENCE [LARGE SCALE GENOMIC DNA]</scope>
    <source>
        <strain evidence="1 2">AR-3-17</strain>
    </source>
</reference>